<dbReference type="Pfam" id="PF13302">
    <property type="entry name" value="Acetyltransf_3"/>
    <property type="match status" value="1"/>
</dbReference>
<dbReference type="SUPFAM" id="SSF55729">
    <property type="entry name" value="Acyl-CoA N-acyltransferases (Nat)"/>
    <property type="match status" value="1"/>
</dbReference>
<sequence length="130" mass="13969">MVTLRPFALDDAPALQQIVSGHTARFTHGHDMTAEEAAATIHGYIDHDQGDPRTHWNPGIEVCGDLIGLVKARLRADGAAALSYLLREDSWGTATPLTPYGNSFPSSSPTGCGTWKPSTTPATRPRAESW</sequence>
<keyword evidence="4" id="KW-1185">Reference proteome</keyword>
<dbReference type="Proteomes" id="UP000653644">
    <property type="component" value="Unassembled WGS sequence"/>
</dbReference>
<evidence type="ECO:0000313" key="4">
    <source>
        <dbReference type="Proteomes" id="UP000653644"/>
    </source>
</evidence>
<comment type="caution">
    <text evidence="3">The sequence shown here is derived from an EMBL/GenBank/DDBJ whole genome shotgun (WGS) entry which is preliminary data.</text>
</comment>
<dbReference type="InterPro" id="IPR000182">
    <property type="entry name" value="GNAT_dom"/>
</dbReference>
<evidence type="ECO:0000259" key="2">
    <source>
        <dbReference type="Pfam" id="PF13302"/>
    </source>
</evidence>
<feature type="compositionally biased region" description="Polar residues" evidence="1">
    <location>
        <begin position="102"/>
        <end position="122"/>
    </location>
</feature>
<evidence type="ECO:0000256" key="1">
    <source>
        <dbReference type="SAM" id="MobiDB-lite"/>
    </source>
</evidence>
<feature type="region of interest" description="Disordered" evidence="1">
    <location>
        <begin position="102"/>
        <end position="130"/>
    </location>
</feature>
<evidence type="ECO:0000313" key="3">
    <source>
        <dbReference type="EMBL" id="GHA77856.1"/>
    </source>
</evidence>
<name>A0ABQ3DBZ2_9ACTN</name>
<reference evidence="4" key="1">
    <citation type="journal article" date="2019" name="Int. J. Syst. Evol. Microbiol.">
        <title>The Global Catalogue of Microorganisms (GCM) 10K type strain sequencing project: providing services to taxonomists for standard genome sequencing and annotation.</title>
        <authorList>
            <consortium name="The Broad Institute Genomics Platform"/>
            <consortium name="The Broad Institute Genome Sequencing Center for Infectious Disease"/>
            <person name="Wu L."/>
            <person name="Ma J."/>
        </authorList>
    </citation>
    <scope>NUCLEOTIDE SEQUENCE [LARGE SCALE GENOMIC DNA]</scope>
    <source>
        <strain evidence="4">JCM 4733</strain>
    </source>
</reference>
<protein>
    <recommendedName>
        <fullName evidence="2">N-acetyltransferase domain-containing protein</fullName>
    </recommendedName>
</protein>
<gene>
    <name evidence="3" type="ORF">GCM10010345_94200</name>
</gene>
<proteinExistence type="predicted"/>
<dbReference type="Gene3D" id="3.40.630.30">
    <property type="match status" value="1"/>
</dbReference>
<dbReference type="InterPro" id="IPR016181">
    <property type="entry name" value="Acyl_CoA_acyltransferase"/>
</dbReference>
<accession>A0ABQ3DBZ2</accession>
<organism evidence="3 4">
    <name type="scientific">Streptomyces canarius</name>
    <dbReference type="NCBI Taxonomy" id="285453"/>
    <lineage>
        <taxon>Bacteria</taxon>
        <taxon>Bacillati</taxon>
        <taxon>Actinomycetota</taxon>
        <taxon>Actinomycetes</taxon>
        <taxon>Kitasatosporales</taxon>
        <taxon>Streptomycetaceae</taxon>
        <taxon>Streptomyces</taxon>
    </lineage>
</organism>
<feature type="domain" description="N-acetyltransferase" evidence="2">
    <location>
        <begin position="2"/>
        <end position="93"/>
    </location>
</feature>
<dbReference type="EMBL" id="BMVN01000130">
    <property type="protein sequence ID" value="GHA77856.1"/>
    <property type="molecule type" value="Genomic_DNA"/>
</dbReference>